<evidence type="ECO:0008006" key="10">
    <source>
        <dbReference type="Google" id="ProtNLM"/>
    </source>
</evidence>
<evidence type="ECO:0000256" key="2">
    <source>
        <dbReference type="ARBA" id="ARBA00009533"/>
    </source>
</evidence>
<keyword evidence="3" id="KW-0210">Decarboxylase</keyword>
<dbReference type="Gene3D" id="3.90.1150.170">
    <property type="match status" value="1"/>
</dbReference>
<dbReference type="SUPFAM" id="SSF53383">
    <property type="entry name" value="PLP-dependent transferases"/>
    <property type="match status" value="1"/>
</dbReference>
<comment type="caution">
    <text evidence="8">The sequence shown here is derived from an EMBL/GenBank/DDBJ whole genome shotgun (WGS) entry which is preliminary data.</text>
</comment>
<comment type="similarity">
    <text evidence="2 7">Belongs to the group II decarboxylase family.</text>
</comment>
<dbReference type="GO" id="GO:0016831">
    <property type="term" value="F:carboxy-lyase activity"/>
    <property type="evidence" value="ECO:0007669"/>
    <property type="project" value="UniProtKB-KW"/>
</dbReference>
<feature type="modified residue" description="N6-(pyridoxal phosphate)lysine" evidence="6">
    <location>
        <position position="318"/>
    </location>
</feature>
<gene>
    <name evidence="8" type="ORF">R5R35_007338</name>
</gene>
<dbReference type="PANTHER" id="PTHR45677">
    <property type="entry name" value="GLUTAMATE DECARBOXYLASE-RELATED"/>
    <property type="match status" value="1"/>
</dbReference>
<accession>A0AAN9YVR7</accession>
<dbReference type="EMBL" id="JAZDUA010000898">
    <property type="protein sequence ID" value="KAK7788918.1"/>
    <property type="molecule type" value="Genomic_DNA"/>
</dbReference>
<dbReference type="Gene3D" id="3.40.640.10">
    <property type="entry name" value="Type I PLP-dependent aspartate aminotransferase-like (Major domain)"/>
    <property type="match status" value="1"/>
</dbReference>
<dbReference type="Proteomes" id="UP001378592">
    <property type="component" value="Unassembled WGS sequence"/>
</dbReference>
<proteinExistence type="inferred from homology"/>
<dbReference type="Pfam" id="PF00282">
    <property type="entry name" value="Pyridoxal_deC"/>
    <property type="match status" value="1"/>
</dbReference>
<dbReference type="InterPro" id="IPR002129">
    <property type="entry name" value="PyrdxlP-dep_de-COase"/>
</dbReference>
<evidence type="ECO:0000256" key="5">
    <source>
        <dbReference type="ARBA" id="ARBA00023239"/>
    </source>
</evidence>
<dbReference type="AlphaFoldDB" id="A0AAN9YVR7"/>
<dbReference type="InterPro" id="IPR015424">
    <property type="entry name" value="PyrdxlP-dep_Trfase"/>
</dbReference>
<reference evidence="8 9" key="1">
    <citation type="submission" date="2024-03" db="EMBL/GenBank/DDBJ databases">
        <title>The genome assembly and annotation of the cricket Gryllus longicercus Weissman &amp; Gray.</title>
        <authorList>
            <person name="Szrajer S."/>
            <person name="Gray D."/>
            <person name="Ylla G."/>
        </authorList>
    </citation>
    <scope>NUCLEOTIDE SEQUENCE [LARGE SCALE GENOMIC DNA]</scope>
    <source>
        <strain evidence="8">DAG 2021-001</strain>
        <tissue evidence="8">Whole body minus gut</tissue>
    </source>
</reference>
<evidence type="ECO:0000256" key="3">
    <source>
        <dbReference type="ARBA" id="ARBA00022793"/>
    </source>
</evidence>
<keyword evidence="4 6" id="KW-0663">Pyridoxal phosphate</keyword>
<dbReference type="PANTHER" id="PTHR45677:SF8">
    <property type="entry name" value="CYSTEINE SULFINIC ACID DECARBOXYLASE"/>
    <property type="match status" value="1"/>
</dbReference>
<protein>
    <recommendedName>
        <fullName evidence="10">Glutamate decarboxylase</fullName>
    </recommendedName>
</protein>
<dbReference type="CDD" id="cd06450">
    <property type="entry name" value="DOPA_deC_like"/>
    <property type="match status" value="1"/>
</dbReference>
<dbReference type="PROSITE" id="PS00392">
    <property type="entry name" value="DDC_GAD_HDC_YDC"/>
    <property type="match status" value="1"/>
</dbReference>
<keyword evidence="9" id="KW-1185">Reference proteome</keyword>
<dbReference type="InterPro" id="IPR021115">
    <property type="entry name" value="Pyridoxal-P_BS"/>
</dbReference>
<comment type="cofactor">
    <cofactor evidence="1 6 7">
        <name>pyridoxal 5'-phosphate</name>
        <dbReference type="ChEBI" id="CHEBI:597326"/>
    </cofactor>
</comment>
<evidence type="ECO:0000256" key="4">
    <source>
        <dbReference type="ARBA" id="ARBA00022898"/>
    </source>
</evidence>
<evidence type="ECO:0000313" key="9">
    <source>
        <dbReference type="Proteomes" id="UP001378592"/>
    </source>
</evidence>
<dbReference type="GO" id="GO:0019752">
    <property type="term" value="P:carboxylic acid metabolic process"/>
    <property type="evidence" value="ECO:0007669"/>
    <property type="project" value="InterPro"/>
</dbReference>
<dbReference type="InterPro" id="IPR015421">
    <property type="entry name" value="PyrdxlP-dep_Trfase_major"/>
</dbReference>
<evidence type="ECO:0000256" key="1">
    <source>
        <dbReference type="ARBA" id="ARBA00001933"/>
    </source>
</evidence>
<name>A0AAN9YVR7_9ORTH</name>
<organism evidence="8 9">
    <name type="scientific">Gryllus longicercus</name>
    <dbReference type="NCBI Taxonomy" id="2509291"/>
    <lineage>
        <taxon>Eukaryota</taxon>
        <taxon>Metazoa</taxon>
        <taxon>Ecdysozoa</taxon>
        <taxon>Arthropoda</taxon>
        <taxon>Hexapoda</taxon>
        <taxon>Insecta</taxon>
        <taxon>Pterygota</taxon>
        <taxon>Neoptera</taxon>
        <taxon>Polyneoptera</taxon>
        <taxon>Orthoptera</taxon>
        <taxon>Ensifera</taxon>
        <taxon>Gryllidea</taxon>
        <taxon>Grylloidea</taxon>
        <taxon>Gryllidae</taxon>
        <taxon>Gryllinae</taxon>
        <taxon>Gryllus</taxon>
    </lineage>
</organism>
<evidence type="ECO:0000313" key="8">
    <source>
        <dbReference type="EMBL" id="KAK7788918.1"/>
    </source>
</evidence>
<evidence type="ECO:0000256" key="6">
    <source>
        <dbReference type="PIRSR" id="PIRSR602129-50"/>
    </source>
</evidence>
<evidence type="ECO:0000256" key="7">
    <source>
        <dbReference type="RuleBase" id="RU000382"/>
    </source>
</evidence>
<sequence>MLQPSCVHCCHISIVAMAEGGCGESQKPATVFDFLSKIVRLLQDEEALQPRRNDQVVQFQHPRELQELLPLALNKDPLPDDDIVEACRQVIKYSVKTNHPYFFNQLYGGVDMYGLAGTWISESLNTNQYTFEVGPAFTLVEHAVLTHTLNMFGLANGDGIFCPGGSISNMYGIVLARYKKVPDIKTKGLSSAPPLVAFTSDDGHYSMLKAAHWLGLGTDNMIKVKSDNEGRMIPSELVACIQKALKAGKQPFFVNATAGTTVLGAFDPFEALADICTEYHLWLHVDACWGGSLMLSKKFSSVLKGISRADSISWNPHKMLGAPLQCSAFLVREKGLLHHSNAAAAHYLFQQDKFYDISYDTGDKSVQCGRKVDALKLWLMWKARGDSGLEKVVDNAMECARYFCDRIRNRPGFRLVIPEFQCTNTCFWYIPPRLRNQEETPEWWEKVNSVAPKIKERLVLAGCLMIGYTPLSHKGIKNFFRMVVTCQPPATVEDMDYVIEKIEEYAIDIV</sequence>
<dbReference type="GO" id="GO:0030170">
    <property type="term" value="F:pyridoxal phosphate binding"/>
    <property type="evidence" value="ECO:0007669"/>
    <property type="project" value="InterPro"/>
</dbReference>
<keyword evidence="5 7" id="KW-0456">Lyase</keyword>
<dbReference type="GO" id="GO:0005737">
    <property type="term" value="C:cytoplasm"/>
    <property type="evidence" value="ECO:0007669"/>
    <property type="project" value="TreeGrafter"/>
</dbReference>